<feature type="transmembrane region" description="Helical" evidence="1">
    <location>
        <begin position="130"/>
        <end position="149"/>
    </location>
</feature>
<accession>A0AAV8VNC9</accession>
<dbReference type="AlphaFoldDB" id="A0AAV8VNC9"/>
<organism evidence="2 3">
    <name type="scientific">Exocentrus adspersus</name>
    <dbReference type="NCBI Taxonomy" id="1586481"/>
    <lineage>
        <taxon>Eukaryota</taxon>
        <taxon>Metazoa</taxon>
        <taxon>Ecdysozoa</taxon>
        <taxon>Arthropoda</taxon>
        <taxon>Hexapoda</taxon>
        <taxon>Insecta</taxon>
        <taxon>Pterygota</taxon>
        <taxon>Neoptera</taxon>
        <taxon>Endopterygota</taxon>
        <taxon>Coleoptera</taxon>
        <taxon>Polyphaga</taxon>
        <taxon>Cucujiformia</taxon>
        <taxon>Chrysomeloidea</taxon>
        <taxon>Cerambycidae</taxon>
        <taxon>Lamiinae</taxon>
        <taxon>Acanthocinini</taxon>
        <taxon>Exocentrus</taxon>
    </lineage>
</organism>
<reference evidence="2 3" key="1">
    <citation type="journal article" date="2023" name="Insect Mol. Biol.">
        <title>Genome sequencing provides insights into the evolution of gene families encoding plant cell wall-degrading enzymes in longhorned beetles.</title>
        <authorList>
            <person name="Shin N.R."/>
            <person name="Okamura Y."/>
            <person name="Kirsch R."/>
            <person name="Pauchet Y."/>
        </authorList>
    </citation>
    <scope>NUCLEOTIDE SEQUENCE [LARGE SCALE GENOMIC DNA]</scope>
    <source>
        <strain evidence="2">EAD_L_NR</strain>
    </source>
</reference>
<evidence type="ECO:0000313" key="2">
    <source>
        <dbReference type="EMBL" id="KAJ8915901.1"/>
    </source>
</evidence>
<evidence type="ECO:0000313" key="3">
    <source>
        <dbReference type="Proteomes" id="UP001159042"/>
    </source>
</evidence>
<feature type="transmembrane region" description="Helical" evidence="1">
    <location>
        <begin position="61"/>
        <end position="89"/>
    </location>
</feature>
<dbReference type="PANTHER" id="PTHR34609:SF17">
    <property type="entry name" value="GEO08273P1-RELATED"/>
    <property type="match status" value="1"/>
</dbReference>
<dbReference type="EMBL" id="JANEYG010000048">
    <property type="protein sequence ID" value="KAJ8915901.1"/>
    <property type="molecule type" value="Genomic_DNA"/>
</dbReference>
<protein>
    <submittedName>
        <fullName evidence="2">Uncharacterized protein</fullName>
    </submittedName>
</protein>
<sequence length="163" mass="17825">IWKMGLEVSNCCGFSLKNGTIIIGVLQSVIAFMFLILSAAYAVNPHELLDMSDPSVIPDPTVLRCILIIIAVGSAVQCIFSIMLIFGAVTNNPVLLLPWLILNPIALIIYLVGTFIAIIHHTGINNTPFIVGHLLFGLAVTLIVSYKILVVHNFFKHLKSLNF</sequence>
<dbReference type="Pfam" id="PF15860">
    <property type="entry name" value="DUF4728"/>
    <property type="match status" value="1"/>
</dbReference>
<feature type="transmembrane region" description="Helical" evidence="1">
    <location>
        <begin position="21"/>
        <end position="41"/>
    </location>
</feature>
<proteinExistence type="predicted"/>
<evidence type="ECO:0000256" key="1">
    <source>
        <dbReference type="SAM" id="Phobius"/>
    </source>
</evidence>
<keyword evidence="1" id="KW-0472">Membrane</keyword>
<feature type="transmembrane region" description="Helical" evidence="1">
    <location>
        <begin position="96"/>
        <end position="118"/>
    </location>
</feature>
<comment type="caution">
    <text evidence="2">The sequence shown here is derived from an EMBL/GenBank/DDBJ whole genome shotgun (WGS) entry which is preliminary data.</text>
</comment>
<dbReference type="InterPro" id="IPR053077">
    <property type="entry name" value="MARVEL_domain_protein_3"/>
</dbReference>
<name>A0AAV8VNC9_9CUCU</name>
<feature type="non-terminal residue" evidence="2">
    <location>
        <position position="1"/>
    </location>
</feature>
<keyword evidence="1" id="KW-1133">Transmembrane helix</keyword>
<keyword evidence="3" id="KW-1185">Reference proteome</keyword>
<keyword evidence="1" id="KW-0812">Transmembrane</keyword>
<dbReference type="PANTHER" id="PTHR34609">
    <property type="entry name" value="GEO08273P1-RELATED"/>
    <property type="match status" value="1"/>
</dbReference>
<dbReference type="InterPro" id="IPR031720">
    <property type="entry name" value="DUF4728"/>
</dbReference>
<gene>
    <name evidence="2" type="ORF">NQ315_015514</name>
</gene>
<dbReference type="Proteomes" id="UP001159042">
    <property type="component" value="Unassembled WGS sequence"/>
</dbReference>